<organism evidence="1">
    <name type="scientific">Mycobacterium xenopi 4042</name>
    <dbReference type="NCBI Taxonomy" id="1299334"/>
    <lineage>
        <taxon>Bacteria</taxon>
        <taxon>Bacillati</taxon>
        <taxon>Actinomycetota</taxon>
        <taxon>Actinomycetes</taxon>
        <taxon>Mycobacteriales</taxon>
        <taxon>Mycobacteriaceae</taxon>
        <taxon>Mycobacterium</taxon>
    </lineage>
</organism>
<evidence type="ECO:0000313" key="1">
    <source>
        <dbReference type="EMBL" id="EUA42221.1"/>
    </source>
</evidence>
<dbReference type="EMBL" id="JAOB01000042">
    <property type="protein sequence ID" value="EUA42221.1"/>
    <property type="molecule type" value="Genomic_DNA"/>
</dbReference>
<accession>X8BFG9</accession>
<reference evidence="1" key="1">
    <citation type="submission" date="2014-01" db="EMBL/GenBank/DDBJ databases">
        <authorList>
            <person name="Brown-Elliot B."/>
            <person name="Wallace R."/>
            <person name="Lenaerts A."/>
            <person name="Ordway D."/>
            <person name="DeGroote M.A."/>
            <person name="Parker T."/>
            <person name="Sizemore C."/>
            <person name="Tallon L.J."/>
            <person name="Sadzewicz L.K."/>
            <person name="Sengamalay N."/>
            <person name="Fraser C.M."/>
            <person name="Hine E."/>
            <person name="Shefchek K.A."/>
            <person name="Das S.P."/>
            <person name="Tettelin H."/>
        </authorList>
    </citation>
    <scope>NUCLEOTIDE SEQUENCE [LARGE SCALE GENOMIC DNA]</scope>
    <source>
        <strain evidence="1">4042</strain>
    </source>
</reference>
<proteinExistence type="predicted"/>
<sequence>MIVWNPGTGPADRHDKQIVQPFGEYLPWRAFSVTSPRSPTGRATSCPARAPAWCMSPASRSASPPAGR</sequence>
<dbReference type="AlphaFoldDB" id="X8BFG9"/>
<protein>
    <submittedName>
        <fullName evidence="1">Uncharacterized protein</fullName>
    </submittedName>
</protein>
<gene>
    <name evidence="1" type="ORF">I553_6081</name>
</gene>
<name>X8BFG9_MYCXE</name>
<comment type="caution">
    <text evidence="1">The sequence shown here is derived from an EMBL/GenBank/DDBJ whole genome shotgun (WGS) entry which is preliminary data.</text>
</comment>
<dbReference type="PATRIC" id="fig|1299334.3.peg.4244"/>